<feature type="compositionally biased region" description="Polar residues" evidence="1">
    <location>
        <begin position="151"/>
        <end position="176"/>
    </location>
</feature>
<dbReference type="Proteomes" id="UP000268321">
    <property type="component" value="Unassembled WGS sequence"/>
</dbReference>
<dbReference type="Pfam" id="PF14475">
    <property type="entry name" value="Mso1_Sec1_bdg"/>
    <property type="match status" value="1"/>
</dbReference>
<evidence type="ECO:0000313" key="4">
    <source>
        <dbReference type="Proteomes" id="UP000268321"/>
    </source>
</evidence>
<feature type="region of interest" description="Disordered" evidence="1">
    <location>
        <begin position="98"/>
        <end position="137"/>
    </location>
</feature>
<accession>A0A4V1J3G5</accession>
<keyword evidence="4" id="KW-1185">Reference proteome</keyword>
<feature type="compositionally biased region" description="Polar residues" evidence="1">
    <location>
        <begin position="185"/>
        <end position="194"/>
    </location>
</feature>
<proteinExistence type="predicted"/>
<organism evidence="3 4">
    <name type="scientific">Metschnikowia bicuspidata</name>
    <dbReference type="NCBI Taxonomy" id="27322"/>
    <lineage>
        <taxon>Eukaryota</taxon>
        <taxon>Fungi</taxon>
        <taxon>Dikarya</taxon>
        <taxon>Ascomycota</taxon>
        <taxon>Saccharomycotina</taxon>
        <taxon>Pichiomycetes</taxon>
        <taxon>Metschnikowiaceae</taxon>
        <taxon>Metschnikowia</taxon>
    </lineage>
</organism>
<protein>
    <recommendedName>
        <fullName evidence="2">Mso1 N-terminal domain-containing protein</fullName>
    </recommendedName>
</protein>
<dbReference type="OrthoDB" id="4094515at2759"/>
<evidence type="ECO:0000313" key="3">
    <source>
        <dbReference type="EMBL" id="RKP31979.1"/>
    </source>
</evidence>
<evidence type="ECO:0000259" key="2">
    <source>
        <dbReference type="Pfam" id="PF14475"/>
    </source>
</evidence>
<reference evidence="4" key="1">
    <citation type="journal article" date="2018" name="Nat. Microbiol.">
        <title>Leveraging single-cell genomics to expand the fungal tree of life.</title>
        <authorList>
            <person name="Ahrendt S.R."/>
            <person name="Quandt C.A."/>
            <person name="Ciobanu D."/>
            <person name="Clum A."/>
            <person name="Salamov A."/>
            <person name="Andreopoulos B."/>
            <person name="Cheng J.F."/>
            <person name="Woyke T."/>
            <person name="Pelin A."/>
            <person name="Henrissat B."/>
            <person name="Reynolds N.K."/>
            <person name="Benny G.L."/>
            <person name="Smith M.E."/>
            <person name="James T.Y."/>
            <person name="Grigoriev I.V."/>
        </authorList>
    </citation>
    <scope>NUCLEOTIDE SEQUENCE [LARGE SCALE GENOMIC DNA]</scope>
    <source>
        <strain evidence="4">Baker2002</strain>
    </source>
</reference>
<name>A0A4V1J3G5_9ASCO</name>
<dbReference type="AlphaFoldDB" id="A0A4V1J3G5"/>
<sequence length="194" mass="21550">MSQCQPNVAPNRSFIEKINTKFSSLTVTGALGSSEHDGPTEDETFIHKAFLKFFDLNNEPYPEWLGVLEQTSRHNSEPNYQLEDQYVPRPFESRFKPVRASVNSQNLQGKDEDGGDLTRTSSLPVGSAPGGYPKRGNSRLQEMYHKLLQKPQESGNPVLTGTPTSSAGRSNSTSQMIRDRLMMGISQSTEPRAT</sequence>
<dbReference type="InterPro" id="IPR028095">
    <property type="entry name" value="Mso1_N_dom"/>
</dbReference>
<gene>
    <name evidence="3" type="ORF">METBISCDRAFT_21886</name>
</gene>
<evidence type="ECO:0000256" key="1">
    <source>
        <dbReference type="SAM" id="MobiDB-lite"/>
    </source>
</evidence>
<feature type="region of interest" description="Disordered" evidence="1">
    <location>
        <begin position="150"/>
        <end position="194"/>
    </location>
</feature>
<dbReference type="EMBL" id="ML004435">
    <property type="protein sequence ID" value="RKP31979.1"/>
    <property type="molecule type" value="Genomic_DNA"/>
</dbReference>
<feature type="domain" description="Mso1 N-terminal" evidence="2">
    <location>
        <begin position="33"/>
        <end position="65"/>
    </location>
</feature>